<dbReference type="InterPro" id="IPR050362">
    <property type="entry name" value="Cation-dep_OMT"/>
</dbReference>
<name>A0A9Q0YGN9_HOLLE</name>
<dbReference type="InterPro" id="IPR002935">
    <property type="entry name" value="SAM_O-MeTrfase"/>
</dbReference>
<dbReference type="SUPFAM" id="SSF53335">
    <property type="entry name" value="S-adenosyl-L-methionine-dependent methyltransferases"/>
    <property type="match status" value="1"/>
</dbReference>
<evidence type="ECO:0000313" key="5">
    <source>
        <dbReference type="EMBL" id="KAJ8021131.1"/>
    </source>
</evidence>
<evidence type="ECO:0000256" key="2">
    <source>
        <dbReference type="ARBA" id="ARBA00022679"/>
    </source>
</evidence>
<dbReference type="Pfam" id="PF01596">
    <property type="entry name" value="Methyltransf_3"/>
    <property type="match status" value="1"/>
</dbReference>
<dbReference type="InterPro" id="IPR029063">
    <property type="entry name" value="SAM-dependent_MTases_sf"/>
</dbReference>
<dbReference type="Proteomes" id="UP001152320">
    <property type="component" value="Chromosome 22"/>
</dbReference>
<dbReference type="GO" id="GO:0008757">
    <property type="term" value="F:S-adenosylmethionine-dependent methyltransferase activity"/>
    <property type="evidence" value="ECO:0007669"/>
    <property type="project" value="TreeGrafter"/>
</dbReference>
<keyword evidence="1" id="KW-0489">Methyltransferase</keyword>
<dbReference type="PANTHER" id="PTHR10509">
    <property type="entry name" value="O-METHYLTRANSFERASE-RELATED"/>
    <property type="match status" value="1"/>
</dbReference>
<keyword evidence="6" id="KW-1185">Reference proteome</keyword>
<dbReference type="GO" id="GO:0008171">
    <property type="term" value="F:O-methyltransferase activity"/>
    <property type="evidence" value="ECO:0007669"/>
    <property type="project" value="InterPro"/>
</dbReference>
<comment type="caution">
    <text evidence="5">The sequence shown here is derived from an EMBL/GenBank/DDBJ whole genome shotgun (WGS) entry which is preliminary data.</text>
</comment>
<dbReference type="OrthoDB" id="10251242at2759"/>
<organism evidence="5 6">
    <name type="scientific">Holothuria leucospilota</name>
    <name type="common">Black long sea cucumber</name>
    <name type="synonym">Mertensiothuria leucospilota</name>
    <dbReference type="NCBI Taxonomy" id="206669"/>
    <lineage>
        <taxon>Eukaryota</taxon>
        <taxon>Metazoa</taxon>
        <taxon>Echinodermata</taxon>
        <taxon>Eleutherozoa</taxon>
        <taxon>Echinozoa</taxon>
        <taxon>Holothuroidea</taxon>
        <taxon>Aspidochirotacea</taxon>
        <taxon>Aspidochirotida</taxon>
        <taxon>Holothuriidae</taxon>
        <taxon>Holothuria</taxon>
    </lineage>
</organism>
<dbReference type="EMBL" id="JAIZAY010000022">
    <property type="protein sequence ID" value="KAJ8021131.1"/>
    <property type="molecule type" value="Genomic_DNA"/>
</dbReference>
<evidence type="ECO:0000256" key="3">
    <source>
        <dbReference type="ARBA" id="ARBA00022691"/>
    </source>
</evidence>
<evidence type="ECO:0000256" key="4">
    <source>
        <dbReference type="ARBA" id="ARBA00023453"/>
    </source>
</evidence>
<gene>
    <name evidence="5" type="ORF">HOLleu_40912</name>
</gene>
<sequence>MRSKYGMLSPPGQVRLLQFLVQQFNSKNILEVGTFTGYAAFGMAEVMAPGGKVTGIELETFFCDFVNDRAKKNNLNVEVKEGEAISVLQSLAREGNQFDFIYIDCVKEEYYDYYKIIMENNMLPPQGIIVCDNVLWRGTSVTRSNDTGRKVDDFNTAISQDKRVSSARSQGAKGAAPLTNSWLRPCLLPGFCCLCLKQFWSRPYPNLPSLLGIC</sequence>
<keyword evidence="3" id="KW-0949">S-adenosyl-L-methionine</keyword>
<evidence type="ECO:0000256" key="1">
    <source>
        <dbReference type="ARBA" id="ARBA00022603"/>
    </source>
</evidence>
<dbReference type="GO" id="GO:0032259">
    <property type="term" value="P:methylation"/>
    <property type="evidence" value="ECO:0007669"/>
    <property type="project" value="UniProtKB-KW"/>
</dbReference>
<protein>
    <submittedName>
        <fullName evidence="5">Caffeoyl-CoA O-methyltransferase</fullName>
    </submittedName>
</protein>
<comment type="similarity">
    <text evidence="4">Belongs to the class I-like SAM-binding methyltransferase superfamily. Cation-dependent O-methyltransferase family.</text>
</comment>
<keyword evidence="2" id="KW-0808">Transferase</keyword>
<proteinExistence type="inferred from homology"/>
<reference evidence="5" key="1">
    <citation type="submission" date="2021-10" db="EMBL/GenBank/DDBJ databases">
        <title>Tropical sea cucumber genome reveals ecological adaptation and Cuvierian tubules defense mechanism.</title>
        <authorList>
            <person name="Chen T."/>
        </authorList>
    </citation>
    <scope>NUCLEOTIDE SEQUENCE</scope>
    <source>
        <strain evidence="5">Nanhai2018</strain>
        <tissue evidence="5">Muscle</tissue>
    </source>
</reference>
<dbReference type="PANTHER" id="PTHR10509:SF14">
    <property type="entry name" value="CAFFEOYL-COA O-METHYLTRANSFERASE 3-RELATED"/>
    <property type="match status" value="1"/>
</dbReference>
<dbReference type="PROSITE" id="PS51682">
    <property type="entry name" value="SAM_OMT_I"/>
    <property type="match status" value="1"/>
</dbReference>
<dbReference type="AlphaFoldDB" id="A0A9Q0YGN9"/>
<dbReference type="CDD" id="cd02440">
    <property type="entry name" value="AdoMet_MTases"/>
    <property type="match status" value="1"/>
</dbReference>
<accession>A0A9Q0YGN9</accession>
<evidence type="ECO:0000313" key="6">
    <source>
        <dbReference type="Proteomes" id="UP001152320"/>
    </source>
</evidence>
<dbReference type="Gene3D" id="3.40.50.150">
    <property type="entry name" value="Vaccinia Virus protein VP39"/>
    <property type="match status" value="1"/>
</dbReference>